<dbReference type="Proteomes" id="UP000651208">
    <property type="component" value="Unassembled WGS sequence"/>
</dbReference>
<dbReference type="SUPFAM" id="SSF56300">
    <property type="entry name" value="Metallo-dependent phosphatases"/>
    <property type="match status" value="1"/>
</dbReference>
<feature type="binding site" evidence="10">
    <location>
        <position position="113"/>
    </location>
    <ligand>
        <name>Mn(2+)</name>
        <dbReference type="ChEBI" id="CHEBI:29035"/>
        <label>2</label>
    </ligand>
</feature>
<keyword evidence="5 10" id="KW-0479">Metal-binding</keyword>
<dbReference type="GO" id="GO:0016787">
    <property type="term" value="F:hydrolase activity"/>
    <property type="evidence" value="ECO:0007669"/>
    <property type="project" value="UniProtKB-KW"/>
</dbReference>
<evidence type="ECO:0000256" key="4">
    <source>
        <dbReference type="ARBA" id="ARBA00022556"/>
    </source>
</evidence>
<feature type="binding site" evidence="10">
    <location>
        <position position="121"/>
    </location>
    <ligand>
        <name>substrate</name>
    </ligand>
</feature>
<keyword evidence="8 10" id="KW-0472">Membrane</keyword>
<feature type="binding site" evidence="10">
    <location>
        <position position="194"/>
    </location>
    <ligand>
        <name>Mn(2+)</name>
        <dbReference type="ChEBI" id="CHEBI:29035"/>
        <label>2</label>
    </ligand>
</feature>
<evidence type="ECO:0000259" key="11">
    <source>
        <dbReference type="Pfam" id="PF00149"/>
    </source>
</evidence>
<feature type="domain" description="Calcineurin-like phosphoesterase" evidence="11">
    <location>
        <begin position="5"/>
        <end position="198"/>
    </location>
</feature>
<evidence type="ECO:0000256" key="5">
    <source>
        <dbReference type="ARBA" id="ARBA00022723"/>
    </source>
</evidence>
<feature type="binding site" evidence="10">
    <location>
        <position position="40"/>
    </location>
    <ligand>
        <name>Mn(2+)</name>
        <dbReference type="ChEBI" id="CHEBI:29035"/>
        <label>1</label>
    </ligand>
</feature>
<comment type="pathway">
    <text evidence="10">Glycolipid biosynthesis; lipid IV(A) biosynthesis; lipid IV(A) from (3R)-3-hydroxytetradecanoyl-[acyl-carrier-protein] and UDP-N-acetyl-alpha-D-glucosamine: step 4/6.</text>
</comment>
<evidence type="ECO:0000256" key="9">
    <source>
        <dbReference type="ARBA" id="ARBA00023211"/>
    </source>
</evidence>
<feature type="binding site" evidence="10">
    <location>
        <begin position="78"/>
        <end position="79"/>
    </location>
    <ligand>
        <name>substrate</name>
    </ligand>
</feature>
<dbReference type="NCBIfam" id="TIGR01854">
    <property type="entry name" value="lipid_A_lpxH"/>
    <property type="match status" value="1"/>
</dbReference>
<feature type="binding site" evidence="10">
    <location>
        <position position="194"/>
    </location>
    <ligand>
        <name>substrate</name>
    </ligand>
</feature>
<evidence type="ECO:0000256" key="2">
    <source>
        <dbReference type="ARBA" id="ARBA00022516"/>
    </source>
</evidence>
<dbReference type="InterPro" id="IPR029052">
    <property type="entry name" value="Metallo-depent_PP-like"/>
</dbReference>
<evidence type="ECO:0000256" key="7">
    <source>
        <dbReference type="ARBA" id="ARBA00023098"/>
    </source>
</evidence>
<dbReference type="PANTHER" id="PTHR34990">
    <property type="entry name" value="UDP-2,3-DIACYLGLUCOSAMINE HYDROLASE-RELATED"/>
    <property type="match status" value="1"/>
</dbReference>
<feature type="binding site" evidence="10">
    <location>
        <position position="163"/>
    </location>
    <ligand>
        <name>substrate</name>
    </ligand>
</feature>
<dbReference type="EC" id="3.6.1.54" evidence="10"/>
<comment type="caution">
    <text evidence="12">The sequence shown here is derived from an EMBL/GenBank/DDBJ whole genome shotgun (WGS) entry which is preliminary data.</text>
</comment>
<dbReference type="InterPro" id="IPR010138">
    <property type="entry name" value="UDP-diacylglucosamine_Hdrlase"/>
</dbReference>
<keyword evidence="1 10" id="KW-1003">Cell membrane</keyword>
<dbReference type="CDD" id="cd07398">
    <property type="entry name" value="MPP_YbbF-LpxH"/>
    <property type="match status" value="1"/>
</dbReference>
<comment type="cofactor">
    <cofactor evidence="10">
        <name>Mn(2+)</name>
        <dbReference type="ChEBI" id="CHEBI:29035"/>
    </cofactor>
    <text evidence="10">Binds 2 Mn(2+) ions per subunit in a binuclear metal center.</text>
</comment>
<feature type="binding site" evidence="10">
    <location>
        <position position="10"/>
    </location>
    <ligand>
        <name>Mn(2+)</name>
        <dbReference type="ChEBI" id="CHEBI:29035"/>
        <label>1</label>
    </ligand>
</feature>
<evidence type="ECO:0000256" key="3">
    <source>
        <dbReference type="ARBA" id="ARBA00022519"/>
    </source>
</evidence>
<keyword evidence="2 10" id="KW-0444">Lipid biosynthesis</keyword>
<feature type="binding site" evidence="10">
    <location>
        <position position="166"/>
    </location>
    <ligand>
        <name>substrate</name>
    </ligand>
</feature>
<evidence type="ECO:0000313" key="12">
    <source>
        <dbReference type="EMBL" id="MBC9130297.1"/>
    </source>
</evidence>
<name>A0ABR7QVP8_9GAMM</name>
<dbReference type="InterPro" id="IPR004843">
    <property type="entry name" value="Calcineurin-like_PHP"/>
</dbReference>
<gene>
    <name evidence="10" type="primary">lpxH</name>
    <name evidence="12" type="ORF">FcAc13_03125</name>
</gene>
<keyword evidence="9 10" id="KW-0464">Manganese</keyword>
<proteinExistence type="inferred from homology"/>
<sequence>MQRFFIADIHLNDHEPVITTGFLQFIDSLPAYSELYILGDLFDYWIGDDELTPLHQQIASALCHLRQRNVTVYFVHGNRDFLLAQRFAQACQMQLLPDINLINNQHSKLLILHGDLLCTDDQDYQKFRKKMHNRWLQKLFLSLPLFLRRKIATKLRGESQQHNNRKSERIMDVNQQAVVEMIQQYQADMMIHGHTHKPAIHIFNVNAKEVKRMVLGAWHDGINYIYQSAEETLEFYQLPIDIDPPA</sequence>
<keyword evidence="6 10" id="KW-0378">Hydrolase</keyword>
<feature type="binding site" evidence="10">
    <location>
        <position position="196"/>
    </location>
    <ligand>
        <name>Mn(2+)</name>
        <dbReference type="ChEBI" id="CHEBI:29035"/>
        <label>1</label>
    </ligand>
</feature>
<dbReference type="HAMAP" id="MF_00575">
    <property type="entry name" value="LpxH"/>
    <property type="match status" value="1"/>
</dbReference>
<dbReference type="RefSeq" id="WP_187754730.1">
    <property type="nucleotide sequence ID" value="NZ_JABURY010000006.1"/>
</dbReference>
<dbReference type="NCBIfam" id="NF003743">
    <property type="entry name" value="PRK05340.1"/>
    <property type="match status" value="1"/>
</dbReference>
<dbReference type="EMBL" id="JABURY010000006">
    <property type="protein sequence ID" value="MBC9130297.1"/>
    <property type="molecule type" value="Genomic_DNA"/>
</dbReference>
<comment type="subcellular location">
    <subcellularLocation>
        <location evidence="10">Cell inner membrane</location>
        <topology evidence="10">Peripheral membrane protein</topology>
        <orientation evidence="10">Cytoplasmic side</orientation>
    </subcellularLocation>
</comment>
<keyword evidence="3 10" id="KW-0997">Cell inner membrane</keyword>
<protein>
    <recommendedName>
        <fullName evidence="10">UDP-2,3-diacylglucosamine hydrolase</fullName>
        <ecNumber evidence="10">3.6.1.54</ecNumber>
    </recommendedName>
    <alternativeName>
        <fullName evidence="10">UDP-2,3-diacylglucosamine diphosphatase</fullName>
    </alternativeName>
</protein>
<evidence type="ECO:0000256" key="10">
    <source>
        <dbReference type="HAMAP-Rule" id="MF_00575"/>
    </source>
</evidence>
<evidence type="ECO:0000256" key="1">
    <source>
        <dbReference type="ARBA" id="ARBA00022475"/>
    </source>
</evidence>
<dbReference type="Gene3D" id="3.60.21.10">
    <property type="match status" value="1"/>
</dbReference>
<keyword evidence="4 10" id="KW-0441">Lipid A biosynthesis</keyword>
<comment type="similarity">
    <text evidence="10">Belongs to the LpxH family.</text>
</comment>
<dbReference type="InterPro" id="IPR043461">
    <property type="entry name" value="LpxH-like"/>
</dbReference>
<accession>A0ABR7QVP8</accession>
<organism evidence="12 13">
    <name type="scientific">Frischella japonica</name>
    <dbReference type="NCBI Taxonomy" id="2741544"/>
    <lineage>
        <taxon>Bacteria</taxon>
        <taxon>Pseudomonadati</taxon>
        <taxon>Pseudomonadota</taxon>
        <taxon>Gammaproteobacteria</taxon>
        <taxon>Orbales</taxon>
        <taxon>Orbaceae</taxon>
        <taxon>Frischella</taxon>
    </lineage>
</organism>
<feature type="binding site" evidence="10">
    <location>
        <position position="40"/>
    </location>
    <ligand>
        <name>Mn(2+)</name>
        <dbReference type="ChEBI" id="CHEBI:29035"/>
        <label>2</label>
    </ligand>
</feature>
<dbReference type="PANTHER" id="PTHR34990:SF1">
    <property type="entry name" value="UDP-2,3-DIACYLGLUCOSAMINE HYDROLASE"/>
    <property type="match status" value="1"/>
</dbReference>
<evidence type="ECO:0000313" key="13">
    <source>
        <dbReference type="Proteomes" id="UP000651208"/>
    </source>
</evidence>
<evidence type="ECO:0000256" key="8">
    <source>
        <dbReference type="ARBA" id="ARBA00023136"/>
    </source>
</evidence>
<comment type="catalytic activity">
    <reaction evidence="10">
        <text>UDP-2-N,3-O-bis[(3R)-3-hydroxytetradecanoyl]-alpha-D-glucosamine + H2O = 2-N,3-O-bis[(3R)-3-hydroxytetradecanoyl]-alpha-D-glucosaminyl 1-phosphate + UMP + 2 H(+)</text>
        <dbReference type="Rhea" id="RHEA:25213"/>
        <dbReference type="ChEBI" id="CHEBI:15377"/>
        <dbReference type="ChEBI" id="CHEBI:15378"/>
        <dbReference type="ChEBI" id="CHEBI:57865"/>
        <dbReference type="ChEBI" id="CHEBI:57957"/>
        <dbReference type="ChEBI" id="CHEBI:78847"/>
        <dbReference type="EC" id="3.6.1.54"/>
    </reaction>
</comment>
<feature type="binding site" evidence="10">
    <location>
        <position position="78"/>
    </location>
    <ligand>
        <name>Mn(2+)</name>
        <dbReference type="ChEBI" id="CHEBI:29035"/>
        <label>2</label>
    </ligand>
</feature>
<reference evidence="12 13" key="1">
    <citation type="submission" date="2020-06" db="EMBL/GenBank/DDBJ databases">
        <title>Frischella cerana isolated from Apis cerana gut homogenate.</title>
        <authorList>
            <person name="Wolter L.A."/>
            <person name="Suenami S."/>
            <person name="Miyazaki R."/>
        </authorList>
    </citation>
    <scope>NUCLEOTIDE SEQUENCE [LARGE SCALE GENOMIC DNA]</scope>
    <source>
        <strain evidence="12 13">Ac13</strain>
    </source>
</reference>
<dbReference type="Pfam" id="PF00149">
    <property type="entry name" value="Metallophos"/>
    <property type="match status" value="1"/>
</dbReference>
<keyword evidence="7 10" id="KW-0443">Lipid metabolism</keyword>
<feature type="binding site" evidence="10">
    <location>
        <position position="8"/>
    </location>
    <ligand>
        <name>Mn(2+)</name>
        <dbReference type="ChEBI" id="CHEBI:29035"/>
        <label>1</label>
    </ligand>
</feature>
<evidence type="ECO:0000256" key="6">
    <source>
        <dbReference type="ARBA" id="ARBA00022801"/>
    </source>
</evidence>
<comment type="function">
    <text evidence="10">Hydrolyzes the pyrophosphate bond of UDP-2,3-diacylglucosamine to yield 2,3-diacylglucosamine 1-phosphate (lipid X) and UMP by catalyzing the attack of water at the alpha-P atom. Involved in the biosynthesis of lipid A, a phosphorylated glycolipid that anchors the lipopolysaccharide to the outer membrane of the cell.</text>
</comment>
<feature type="binding site" evidence="10">
    <location>
        <position position="159"/>
    </location>
    <ligand>
        <name>substrate</name>
    </ligand>
</feature>
<keyword evidence="13" id="KW-1185">Reference proteome</keyword>